<reference evidence="2" key="2">
    <citation type="submission" date="2013-09" db="EMBL/GenBank/DDBJ databases">
        <title>Draft genome sequence of Anaerotruncus colihominis(DSM 17241).</title>
        <authorList>
            <person name="Sudarsanam P."/>
            <person name="Ley R."/>
            <person name="Guruge J."/>
            <person name="Turnbaugh P.J."/>
            <person name="Mahowald M."/>
            <person name="Liep D."/>
            <person name="Gordon J."/>
        </authorList>
    </citation>
    <scope>NUCLEOTIDE SEQUENCE</scope>
    <source>
        <strain evidence="2">DSM 17241</strain>
    </source>
</reference>
<keyword evidence="3" id="KW-1185">Reference proteome</keyword>
<gene>
    <name evidence="2" type="ORF">ANACOL_00129</name>
</gene>
<reference evidence="2" key="1">
    <citation type="submission" date="2007-11" db="EMBL/GenBank/DDBJ databases">
        <authorList>
            <person name="Fulton L."/>
            <person name="Clifton S."/>
            <person name="Fulton B."/>
            <person name="Xu J."/>
            <person name="Minx P."/>
            <person name="Pepin K.H."/>
            <person name="Johnson M."/>
            <person name="Thiruvilangam P."/>
            <person name="Bhonagiri V."/>
            <person name="Nash W.E."/>
            <person name="Mardis E.R."/>
            <person name="Wilson R.K."/>
        </authorList>
    </citation>
    <scope>NUCLEOTIDE SEQUENCE [LARGE SCALE GENOMIC DNA]</scope>
    <source>
        <strain evidence="2">DSM 17241</strain>
    </source>
</reference>
<proteinExistence type="predicted"/>
<evidence type="ECO:0000256" key="1">
    <source>
        <dbReference type="SAM" id="MobiDB-lite"/>
    </source>
</evidence>
<organism evidence="2 3">
    <name type="scientific">Anaerotruncus colihominis DSM 17241</name>
    <dbReference type="NCBI Taxonomy" id="445972"/>
    <lineage>
        <taxon>Bacteria</taxon>
        <taxon>Bacillati</taxon>
        <taxon>Bacillota</taxon>
        <taxon>Clostridia</taxon>
        <taxon>Eubacteriales</taxon>
        <taxon>Oscillospiraceae</taxon>
        <taxon>Anaerotruncus</taxon>
    </lineage>
</organism>
<comment type="caution">
    <text evidence="2">The sequence shown here is derived from an EMBL/GenBank/DDBJ whole genome shotgun (WGS) entry which is preliminary data.</text>
</comment>
<dbReference type="AlphaFoldDB" id="B0P5V7"/>
<protein>
    <submittedName>
        <fullName evidence="2">Uncharacterized protein</fullName>
    </submittedName>
</protein>
<evidence type="ECO:0000313" key="3">
    <source>
        <dbReference type="Proteomes" id="UP000003803"/>
    </source>
</evidence>
<dbReference type="eggNOG" id="ENOG5033UNN">
    <property type="taxonomic scope" value="Bacteria"/>
</dbReference>
<evidence type="ECO:0000313" key="2">
    <source>
        <dbReference type="EMBL" id="EDS13114.1"/>
    </source>
</evidence>
<dbReference type="EMBL" id="ABGD02000003">
    <property type="protein sequence ID" value="EDS13114.1"/>
    <property type="molecule type" value="Genomic_DNA"/>
</dbReference>
<dbReference type="HOGENOM" id="CLU_2079820_0_0_9"/>
<sequence length="117" mass="13464">MEPDPQYPHNSNHAQPEVTIAYQRDEDLTDCGARIMSLDELDDWETDGVEYSYIFDLEGKWMYFPIGEAENGLHNLKEDLEADTILFADPPFDLDGEDDFGENEDDQDEKIELGGMR</sequence>
<accession>B0P5V7</accession>
<feature type="region of interest" description="Disordered" evidence="1">
    <location>
        <begin position="91"/>
        <end position="117"/>
    </location>
</feature>
<name>B0P5V7_9FIRM</name>
<feature type="compositionally biased region" description="Acidic residues" evidence="1">
    <location>
        <begin position="92"/>
        <end position="109"/>
    </location>
</feature>
<dbReference type="Proteomes" id="UP000003803">
    <property type="component" value="Unassembled WGS sequence"/>
</dbReference>